<keyword evidence="2" id="KW-1003">Cell membrane</keyword>
<evidence type="ECO:0000256" key="7">
    <source>
        <dbReference type="SAM" id="MobiDB-lite"/>
    </source>
</evidence>
<dbReference type="InterPro" id="IPR028976">
    <property type="entry name" value="CheC-like_sf"/>
</dbReference>
<comment type="subcellular location">
    <subcellularLocation>
        <location evidence="1">Cell membrane</location>
        <topology evidence="1">Peripheral membrane protein</topology>
    </subcellularLocation>
</comment>
<keyword evidence="9" id="KW-0969">Cilium</keyword>
<dbReference type="EMBL" id="CP067136">
    <property type="protein sequence ID" value="WCR08370.1"/>
    <property type="molecule type" value="Genomic_DNA"/>
</dbReference>
<evidence type="ECO:0000256" key="4">
    <source>
        <dbReference type="ARBA" id="ARBA00022779"/>
    </source>
</evidence>
<dbReference type="InterPro" id="IPR036429">
    <property type="entry name" value="SpoA-like_sf"/>
</dbReference>
<evidence type="ECO:0000259" key="8">
    <source>
        <dbReference type="Pfam" id="PF01052"/>
    </source>
</evidence>
<evidence type="ECO:0000256" key="5">
    <source>
        <dbReference type="ARBA" id="ARBA00023136"/>
    </source>
</evidence>
<dbReference type="SUPFAM" id="SSF101801">
    <property type="entry name" value="Surface presentation of antigens (SPOA)"/>
    <property type="match status" value="1"/>
</dbReference>
<comment type="function">
    <text evidence="6">FliM is one of three proteins (FliG, FliN, FliM) that forms the rotor-mounted switch complex (C ring), located at the base of the basal body. This complex interacts with the CheY and CheZ chemotaxis proteins, in addition to contacting components of the motor that determine the direction of flagellar rotation.</text>
</comment>
<protein>
    <submittedName>
        <fullName evidence="9">FliM/FliN family flagellar motor switch protein</fullName>
    </submittedName>
</protein>
<sequence length="373" mass="39988">MTAAVEQSESLGVLRRLIAAREQAMSDGDRPPQFPQPVVQTPTRAAATAVGRAAERLYQLGVQPISIDIGALTQAEITEVLPDPALLAMVQGPGESVGVMALCPETVTALIEIQALGRVTTRPAERRRLTRSDALLCVDFVNGMLTELATEMMGVEGSEDFAGYRYATHLDDPRPLALMLEEKPYRSLDFRLRLGGNDGREARIFMALPHVHGSSLPSQPAPRSETAGRASAADTRPAPQHVGVLMEAMQEAPIELIGVLFRRQVSLKDLRGLEPGKILPLPRVNIAAARLETTDGQLLATGKFGEAEGCHAIRLGRDATTTAEPVQPAPVTPTTEPLPHDAFGPDEFRNDAMPGSEIVETQPQTVPKAVSNG</sequence>
<organism evidence="9 10">
    <name type="scientific">Paracoccus fistulariae</name>
    <dbReference type="NCBI Taxonomy" id="658446"/>
    <lineage>
        <taxon>Bacteria</taxon>
        <taxon>Pseudomonadati</taxon>
        <taxon>Pseudomonadota</taxon>
        <taxon>Alphaproteobacteria</taxon>
        <taxon>Rhodobacterales</taxon>
        <taxon>Paracoccaceae</taxon>
        <taxon>Paracoccus</taxon>
    </lineage>
</organism>
<keyword evidence="3" id="KW-0145">Chemotaxis</keyword>
<evidence type="ECO:0000256" key="1">
    <source>
        <dbReference type="ARBA" id="ARBA00004202"/>
    </source>
</evidence>
<dbReference type="Pfam" id="PF01052">
    <property type="entry name" value="FliMN_C"/>
    <property type="match status" value="1"/>
</dbReference>
<feature type="region of interest" description="Disordered" evidence="7">
    <location>
        <begin position="213"/>
        <end position="237"/>
    </location>
</feature>
<evidence type="ECO:0000256" key="2">
    <source>
        <dbReference type="ARBA" id="ARBA00022475"/>
    </source>
</evidence>
<dbReference type="RefSeq" id="WP_271883210.1">
    <property type="nucleotide sequence ID" value="NZ_CP067136.1"/>
</dbReference>
<keyword evidence="9" id="KW-0966">Cell projection</keyword>
<name>A0ABY7SMY5_9RHOB</name>
<keyword evidence="4" id="KW-0283">Flagellar rotation</keyword>
<feature type="domain" description="Flagellar motor switch protein FliN-like C-terminal" evidence="8">
    <location>
        <begin position="248"/>
        <end position="315"/>
    </location>
</feature>
<accession>A0ABY7SMY5</accession>
<reference evidence="9 10" key="1">
    <citation type="submission" date="2021-01" db="EMBL/GenBank/DDBJ databases">
        <title>Biogeographic distribution of Paracoccus.</title>
        <authorList>
            <person name="Hollensteiner J."/>
            <person name="Leineberger J."/>
            <person name="Brinkhoff T."/>
            <person name="Daniel R."/>
        </authorList>
    </citation>
    <scope>NUCLEOTIDE SEQUENCE [LARGE SCALE GENOMIC DNA]</scope>
    <source>
        <strain evidence="9 10">KCTC 22803</strain>
    </source>
</reference>
<keyword evidence="10" id="KW-1185">Reference proteome</keyword>
<evidence type="ECO:0000313" key="10">
    <source>
        <dbReference type="Proteomes" id="UP001219349"/>
    </source>
</evidence>
<keyword evidence="5" id="KW-0472">Membrane</keyword>
<evidence type="ECO:0000313" key="9">
    <source>
        <dbReference type="EMBL" id="WCR08370.1"/>
    </source>
</evidence>
<gene>
    <name evidence="9" type="ORF">JHX87_06015</name>
</gene>
<proteinExistence type="predicted"/>
<dbReference type="Gene3D" id="3.40.1550.10">
    <property type="entry name" value="CheC-like"/>
    <property type="match status" value="1"/>
</dbReference>
<dbReference type="InterPro" id="IPR001543">
    <property type="entry name" value="FliN-like_C"/>
</dbReference>
<dbReference type="Gene3D" id="2.30.330.10">
    <property type="entry name" value="SpoA-like"/>
    <property type="match status" value="1"/>
</dbReference>
<feature type="region of interest" description="Disordered" evidence="7">
    <location>
        <begin position="319"/>
        <end position="373"/>
    </location>
</feature>
<dbReference type="Proteomes" id="UP001219349">
    <property type="component" value="Chromosome"/>
</dbReference>
<evidence type="ECO:0000256" key="3">
    <source>
        <dbReference type="ARBA" id="ARBA00022500"/>
    </source>
</evidence>
<feature type="compositionally biased region" description="Polar residues" evidence="7">
    <location>
        <begin position="359"/>
        <end position="373"/>
    </location>
</feature>
<evidence type="ECO:0000256" key="6">
    <source>
        <dbReference type="ARBA" id="ARBA00025044"/>
    </source>
</evidence>
<keyword evidence="9" id="KW-0282">Flagellum</keyword>